<gene>
    <name evidence="1" type="ORF">KAOT1_07998</name>
</gene>
<proteinExistence type="predicted"/>
<comment type="caution">
    <text evidence="1">The sequence shown here is derived from an EMBL/GenBank/DDBJ whole genome shotgun (WGS) entry which is preliminary data.</text>
</comment>
<dbReference type="OrthoDB" id="1164208at2"/>
<dbReference type="Proteomes" id="UP000002945">
    <property type="component" value="Unassembled WGS sequence"/>
</dbReference>
<dbReference type="STRING" id="391587.KAOT1_07998"/>
<dbReference type="AlphaFoldDB" id="A9DY75"/>
<evidence type="ECO:0000313" key="2">
    <source>
        <dbReference type="Proteomes" id="UP000002945"/>
    </source>
</evidence>
<dbReference type="RefSeq" id="WP_007094165.1">
    <property type="nucleotide sequence ID" value="NZ_CP142125.1"/>
</dbReference>
<protein>
    <submittedName>
        <fullName evidence="1">Uncharacterized protein</fullName>
    </submittedName>
</protein>
<sequence length="49" mass="5451">MKKRHLKKSLTLRKKIISMLHISNVKGGGPTVGSDCFSHCLGHECEAHH</sequence>
<accession>A9DY75</accession>
<keyword evidence="2" id="KW-1185">Reference proteome</keyword>
<dbReference type="HOGENOM" id="CLU_3136821_0_0_10"/>
<organism evidence="1 2">
    <name type="scientific">Kordia algicida OT-1</name>
    <dbReference type="NCBI Taxonomy" id="391587"/>
    <lineage>
        <taxon>Bacteria</taxon>
        <taxon>Pseudomonadati</taxon>
        <taxon>Bacteroidota</taxon>
        <taxon>Flavobacteriia</taxon>
        <taxon>Flavobacteriales</taxon>
        <taxon>Flavobacteriaceae</taxon>
        <taxon>Kordia</taxon>
    </lineage>
</organism>
<name>A9DY75_9FLAO</name>
<dbReference type="EMBL" id="ABIB01000005">
    <property type="protein sequence ID" value="EDP96095.1"/>
    <property type="molecule type" value="Genomic_DNA"/>
</dbReference>
<evidence type="ECO:0000313" key="1">
    <source>
        <dbReference type="EMBL" id="EDP96095.1"/>
    </source>
</evidence>
<reference evidence="1 2" key="1">
    <citation type="journal article" date="2011" name="J. Bacteriol.">
        <title>Genome sequence of the algicidal bacterium Kordia algicida OT-1.</title>
        <authorList>
            <person name="Lee H.S."/>
            <person name="Kang S.G."/>
            <person name="Kwon K.K."/>
            <person name="Lee J.H."/>
            <person name="Kim S.J."/>
        </authorList>
    </citation>
    <scope>NUCLEOTIDE SEQUENCE [LARGE SCALE GENOMIC DNA]</scope>
    <source>
        <strain evidence="1 2">OT-1</strain>
    </source>
</reference>